<gene>
    <name evidence="3" type="ORF">DSM104329_01748</name>
</gene>
<dbReference type="Proteomes" id="UP001162834">
    <property type="component" value="Chromosome"/>
</dbReference>
<dbReference type="GO" id="GO:0032993">
    <property type="term" value="C:protein-DNA complex"/>
    <property type="evidence" value="ECO:0007669"/>
    <property type="project" value="TreeGrafter"/>
</dbReference>
<keyword evidence="4" id="KW-1185">Reference proteome</keyword>
<keyword evidence="2" id="KW-0234">DNA repair</keyword>
<dbReference type="KEGG" id="sbae:DSM104329_01748"/>
<evidence type="ECO:0000256" key="2">
    <source>
        <dbReference type="ARBA" id="ARBA00023204"/>
    </source>
</evidence>
<accession>A0A9E6XVR8</accession>
<dbReference type="GO" id="GO:0006285">
    <property type="term" value="P:base-excision repair, AP site formation"/>
    <property type="evidence" value="ECO:0007669"/>
    <property type="project" value="TreeGrafter"/>
</dbReference>
<dbReference type="InterPro" id="IPR051912">
    <property type="entry name" value="Alkylbase_DNA_Glycosylase/TA"/>
</dbReference>
<evidence type="ECO:0000313" key="4">
    <source>
        <dbReference type="Proteomes" id="UP001162834"/>
    </source>
</evidence>
<dbReference type="PANTHER" id="PTHR43003">
    <property type="entry name" value="DNA-3-METHYLADENINE GLYCOSYLASE"/>
    <property type="match status" value="1"/>
</dbReference>
<dbReference type="PANTHER" id="PTHR43003:SF5">
    <property type="entry name" value="DNA-3-METHYLADENINE GLYCOSYLASE"/>
    <property type="match status" value="1"/>
</dbReference>
<dbReference type="Gene3D" id="1.10.340.30">
    <property type="entry name" value="Hypothetical protein, domain 2"/>
    <property type="match status" value="1"/>
</dbReference>
<sequence>MTQFEIQPRGPFSLAAAERFFGRWEATSGAAGGAWAPAPAPAPAGGETVLRVAFLTDDWSGAAGLLVRQASGDLSAPVNGEIVAGSFADDEVVQRQVARLLSLDHEGAGFVAVGERDPVVAVCQRAGDFLRPVLFHSPYEAACWAVISSRMHHRQARRVRSEMGGTLTVDAVALDVFPGPEDLLARDAIPGLNAEKVARLHGIARAALEGRLDRERLLALEAGEAMADVQELRGIGPFGAALIVLRGVGPTDAFAPGEPRLRAAAARVYDRPELGSDEAAFAELAERWRPFRTWVSVLLRATG</sequence>
<organism evidence="3 4">
    <name type="scientific">Capillimicrobium parvum</name>
    <dbReference type="NCBI Taxonomy" id="2884022"/>
    <lineage>
        <taxon>Bacteria</taxon>
        <taxon>Bacillati</taxon>
        <taxon>Actinomycetota</taxon>
        <taxon>Thermoleophilia</taxon>
        <taxon>Solirubrobacterales</taxon>
        <taxon>Capillimicrobiaceae</taxon>
        <taxon>Capillimicrobium</taxon>
    </lineage>
</organism>
<reference evidence="3" key="1">
    <citation type="journal article" date="2022" name="Int. J. Syst. Evol. Microbiol.">
        <title>Pseudomonas aegrilactucae sp. nov. and Pseudomonas morbosilactucae sp. nov., pathogens causing bacterial rot of lettuce in Japan.</title>
        <authorList>
            <person name="Sawada H."/>
            <person name="Fujikawa T."/>
            <person name="Satou M."/>
        </authorList>
    </citation>
    <scope>NUCLEOTIDE SEQUENCE</scope>
    <source>
        <strain evidence="3">0166_1</strain>
    </source>
</reference>
<name>A0A9E6XVR8_9ACTN</name>
<evidence type="ECO:0000313" key="3">
    <source>
        <dbReference type="EMBL" id="UGS35360.1"/>
    </source>
</evidence>
<dbReference type="RefSeq" id="WP_259315048.1">
    <property type="nucleotide sequence ID" value="NZ_CP087164.1"/>
</dbReference>
<proteinExistence type="predicted"/>
<dbReference type="EMBL" id="CP087164">
    <property type="protein sequence ID" value="UGS35360.1"/>
    <property type="molecule type" value="Genomic_DNA"/>
</dbReference>
<evidence type="ECO:0000256" key="1">
    <source>
        <dbReference type="ARBA" id="ARBA00022763"/>
    </source>
</evidence>
<dbReference type="GO" id="GO:0032131">
    <property type="term" value="F:alkylated DNA binding"/>
    <property type="evidence" value="ECO:0007669"/>
    <property type="project" value="TreeGrafter"/>
</dbReference>
<dbReference type="Gene3D" id="1.10.1670.40">
    <property type="match status" value="1"/>
</dbReference>
<dbReference type="SUPFAM" id="SSF48150">
    <property type="entry name" value="DNA-glycosylase"/>
    <property type="match status" value="1"/>
</dbReference>
<keyword evidence="1" id="KW-0227">DNA damage</keyword>
<protein>
    <recommendedName>
        <fullName evidence="5">DNA-3-methyladenine glycosylase II</fullName>
    </recommendedName>
</protein>
<dbReference type="GO" id="GO:0006307">
    <property type="term" value="P:DNA alkylation repair"/>
    <property type="evidence" value="ECO:0007669"/>
    <property type="project" value="TreeGrafter"/>
</dbReference>
<dbReference type="AlphaFoldDB" id="A0A9E6XVR8"/>
<dbReference type="GO" id="GO:0043916">
    <property type="term" value="F:DNA-7-methylguanine glycosylase activity"/>
    <property type="evidence" value="ECO:0007669"/>
    <property type="project" value="TreeGrafter"/>
</dbReference>
<evidence type="ECO:0008006" key="5">
    <source>
        <dbReference type="Google" id="ProtNLM"/>
    </source>
</evidence>
<dbReference type="GO" id="GO:0008725">
    <property type="term" value="F:DNA-3-methyladenine glycosylase activity"/>
    <property type="evidence" value="ECO:0007669"/>
    <property type="project" value="TreeGrafter"/>
</dbReference>
<dbReference type="InterPro" id="IPR011257">
    <property type="entry name" value="DNA_glycosylase"/>
</dbReference>